<organism evidence="2 3">
    <name type="scientific">Lentzea atacamensis</name>
    <dbReference type="NCBI Taxonomy" id="531938"/>
    <lineage>
        <taxon>Bacteria</taxon>
        <taxon>Bacillati</taxon>
        <taxon>Actinomycetota</taxon>
        <taxon>Actinomycetes</taxon>
        <taxon>Pseudonocardiales</taxon>
        <taxon>Pseudonocardiaceae</taxon>
        <taxon>Lentzea</taxon>
    </lineage>
</organism>
<dbReference type="AlphaFoldDB" id="A0A316I965"/>
<evidence type="ECO:0000313" key="3">
    <source>
        <dbReference type="Proteomes" id="UP000246005"/>
    </source>
</evidence>
<evidence type="ECO:0000313" key="2">
    <source>
        <dbReference type="EMBL" id="PWK86932.1"/>
    </source>
</evidence>
<reference evidence="2 3" key="1">
    <citation type="submission" date="2018-05" db="EMBL/GenBank/DDBJ databases">
        <title>Genomic Encyclopedia of Type Strains, Phase IV (KMG-IV): sequencing the most valuable type-strain genomes for metagenomic binning, comparative biology and taxonomic classification.</title>
        <authorList>
            <person name="Goeker M."/>
        </authorList>
    </citation>
    <scope>NUCLEOTIDE SEQUENCE [LARGE SCALE GENOMIC DNA]</scope>
    <source>
        <strain evidence="2 3">DSM 45480</strain>
    </source>
</reference>
<feature type="transmembrane region" description="Helical" evidence="1">
    <location>
        <begin position="6"/>
        <end position="29"/>
    </location>
</feature>
<keyword evidence="1" id="KW-1133">Transmembrane helix</keyword>
<keyword evidence="1" id="KW-0472">Membrane</keyword>
<comment type="caution">
    <text evidence="2">The sequence shown here is derived from an EMBL/GenBank/DDBJ whole genome shotgun (WGS) entry which is preliminary data.</text>
</comment>
<gene>
    <name evidence="2" type="ORF">C8D88_10493</name>
</gene>
<name>A0A316I965_9PSEU</name>
<dbReference type="Proteomes" id="UP000246005">
    <property type="component" value="Unassembled WGS sequence"/>
</dbReference>
<sequence>MTNSLGRALGVLLAGFVMLVLFGVGAVVLEDYGAELEARGTRLEGVVLAVQGCGA</sequence>
<accession>A0A316I965</accession>
<proteinExistence type="predicted"/>
<evidence type="ECO:0000256" key="1">
    <source>
        <dbReference type="SAM" id="Phobius"/>
    </source>
</evidence>
<keyword evidence="1" id="KW-0812">Transmembrane</keyword>
<dbReference type="EMBL" id="QGHB01000004">
    <property type="protein sequence ID" value="PWK86932.1"/>
    <property type="molecule type" value="Genomic_DNA"/>
</dbReference>
<protein>
    <submittedName>
        <fullName evidence="2">Uncharacterized protein</fullName>
    </submittedName>
</protein>
<dbReference type="RefSeq" id="WP_170154928.1">
    <property type="nucleotide sequence ID" value="NZ_QGHB01000004.1"/>
</dbReference>